<protein>
    <submittedName>
        <fullName evidence="1">Uncharacterized protein</fullName>
    </submittedName>
</protein>
<dbReference type="Proteomes" id="UP000256405">
    <property type="component" value="Unassembled WGS sequence"/>
</dbReference>
<name>A0A3E0E351_9BACT</name>
<gene>
    <name evidence="1" type="ORF">C8N25_10213</name>
</gene>
<sequence>MNKLTLLTIVKINWFNMLNLIFILEYEIEKLWEEVDLGNCYLFFTRPRFTETSI</sequence>
<dbReference type="EMBL" id="QUNF01000002">
    <property type="protein sequence ID" value="REG92615.1"/>
    <property type="molecule type" value="Genomic_DNA"/>
</dbReference>
<evidence type="ECO:0000313" key="1">
    <source>
        <dbReference type="EMBL" id="REG92615.1"/>
    </source>
</evidence>
<accession>A0A3E0E351</accession>
<keyword evidence="2" id="KW-1185">Reference proteome</keyword>
<evidence type="ECO:0000313" key="2">
    <source>
        <dbReference type="Proteomes" id="UP000256405"/>
    </source>
</evidence>
<comment type="caution">
    <text evidence="1">The sequence shown here is derived from an EMBL/GenBank/DDBJ whole genome shotgun (WGS) entry which is preliminary data.</text>
</comment>
<organism evidence="1 2">
    <name type="scientific">Algoriphagus antarcticus</name>
    <dbReference type="NCBI Taxonomy" id="238540"/>
    <lineage>
        <taxon>Bacteria</taxon>
        <taxon>Pseudomonadati</taxon>
        <taxon>Bacteroidota</taxon>
        <taxon>Cytophagia</taxon>
        <taxon>Cytophagales</taxon>
        <taxon>Cyclobacteriaceae</taxon>
        <taxon>Algoriphagus</taxon>
    </lineage>
</organism>
<dbReference type="AlphaFoldDB" id="A0A3E0E351"/>
<reference evidence="1 2" key="1">
    <citation type="submission" date="2018-08" db="EMBL/GenBank/DDBJ databases">
        <title>Genomic Encyclopedia of Archaeal and Bacterial Type Strains, Phase II (KMG-II): from individual species to whole genera.</title>
        <authorList>
            <person name="Goeker M."/>
        </authorList>
    </citation>
    <scope>NUCLEOTIDE SEQUENCE [LARGE SCALE GENOMIC DNA]</scope>
    <source>
        <strain evidence="1 2">DSM 15986</strain>
    </source>
</reference>
<proteinExistence type="predicted"/>